<evidence type="ECO:0000313" key="9">
    <source>
        <dbReference type="EMBL" id="HEW63496.1"/>
    </source>
</evidence>
<evidence type="ECO:0000256" key="2">
    <source>
        <dbReference type="ARBA" id="ARBA00022679"/>
    </source>
</evidence>
<evidence type="ECO:0000256" key="4">
    <source>
        <dbReference type="ARBA" id="ARBA00022723"/>
    </source>
</evidence>
<feature type="domain" description="Polymerase beta nucleotidyltransferase" evidence="8">
    <location>
        <begin position="22"/>
        <end position="107"/>
    </location>
</feature>
<organism evidence="9">
    <name type="scientific">Fervidicoccus fontis</name>
    <dbReference type="NCBI Taxonomy" id="683846"/>
    <lineage>
        <taxon>Archaea</taxon>
        <taxon>Thermoproteota</taxon>
        <taxon>Thermoprotei</taxon>
        <taxon>Fervidicoccales</taxon>
        <taxon>Fervidicoccaceae</taxon>
        <taxon>Fervidicoccus</taxon>
    </lineage>
</organism>
<comment type="caution">
    <text evidence="9">The sequence shown here is derived from an EMBL/GenBank/DDBJ whole genome shotgun (WGS) entry which is preliminary data.</text>
</comment>
<keyword evidence="5" id="KW-0547">Nucleotide-binding</keyword>
<accession>A0A7C2ZMU6</accession>
<keyword evidence="3" id="KW-0548">Nucleotidyltransferase</keyword>
<dbReference type="PANTHER" id="PTHR33571:SF14">
    <property type="entry name" value="PROTEIN ADENYLYLTRANSFERASE MJ0435-RELATED"/>
    <property type="match status" value="1"/>
</dbReference>
<evidence type="ECO:0000259" key="8">
    <source>
        <dbReference type="Pfam" id="PF18765"/>
    </source>
</evidence>
<evidence type="ECO:0000256" key="6">
    <source>
        <dbReference type="ARBA" id="ARBA00022840"/>
    </source>
</evidence>
<dbReference type="CDD" id="cd05403">
    <property type="entry name" value="NT_KNTase_like"/>
    <property type="match status" value="1"/>
</dbReference>
<gene>
    <name evidence="9" type="ORF">ENO39_00330</name>
</gene>
<protein>
    <submittedName>
        <fullName evidence="9">DNA polymerase subunit beta</fullName>
    </submittedName>
</protein>
<sequence length="109" mass="12860">MEKIAKQSLKNKVLELLKSHKDELYEKFGVLHVGLFGSVAREEEKENSDIDIYVEIDYSRISIDGYLALFDYLEKTLKTRVDIITSNQLKHMRNLHKKNIIQNEIIYVF</sequence>
<dbReference type="InterPro" id="IPR041633">
    <property type="entry name" value="Polbeta"/>
</dbReference>
<dbReference type="SUPFAM" id="SSF81301">
    <property type="entry name" value="Nucleotidyltransferase"/>
    <property type="match status" value="1"/>
</dbReference>
<reference evidence="9" key="1">
    <citation type="journal article" date="2020" name="mSystems">
        <title>Genome- and Community-Level Interaction Insights into Carbon Utilization and Element Cycling Functions of Hydrothermarchaeota in Hydrothermal Sediment.</title>
        <authorList>
            <person name="Zhou Z."/>
            <person name="Liu Y."/>
            <person name="Xu W."/>
            <person name="Pan J."/>
            <person name="Luo Z.H."/>
            <person name="Li M."/>
        </authorList>
    </citation>
    <scope>NUCLEOTIDE SEQUENCE [LARGE SCALE GENOMIC DNA]</scope>
    <source>
        <strain evidence="9">SpSt-1261</strain>
    </source>
</reference>
<keyword evidence="4" id="KW-0479">Metal-binding</keyword>
<comment type="cofactor">
    <cofactor evidence="1">
        <name>Mg(2+)</name>
        <dbReference type="ChEBI" id="CHEBI:18420"/>
    </cofactor>
</comment>
<dbReference type="Pfam" id="PF18765">
    <property type="entry name" value="Polbeta"/>
    <property type="match status" value="1"/>
</dbReference>
<dbReference type="InterPro" id="IPR043519">
    <property type="entry name" value="NT_sf"/>
</dbReference>
<name>A0A7C2ZMU6_9CREN</name>
<dbReference type="GO" id="GO:0046872">
    <property type="term" value="F:metal ion binding"/>
    <property type="evidence" value="ECO:0007669"/>
    <property type="project" value="UniProtKB-KW"/>
</dbReference>
<dbReference type="PANTHER" id="PTHR33571">
    <property type="entry name" value="SSL8005 PROTEIN"/>
    <property type="match status" value="1"/>
</dbReference>
<dbReference type="EMBL" id="DSFH01000008">
    <property type="protein sequence ID" value="HEW63496.1"/>
    <property type="molecule type" value="Genomic_DNA"/>
</dbReference>
<keyword evidence="6" id="KW-0067">ATP-binding</keyword>
<evidence type="ECO:0000256" key="7">
    <source>
        <dbReference type="ARBA" id="ARBA00022842"/>
    </source>
</evidence>
<evidence type="ECO:0000256" key="5">
    <source>
        <dbReference type="ARBA" id="ARBA00022741"/>
    </source>
</evidence>
<keyword evidence="2" id="KW-0808">Transferase</keyword>
<evidence type="ECO:0000256" key="1">
    <source>
        <dbReference type="ARBA" id="ARBA00001946"/>
    </source>
</evidence>
<proteinExistence type="predicted"/>
<dbReference type="Gene3D" id="3.30.460.10">
    <property type="entry name" value="Beta Polymerase, domain 2"/>
    <property type="match status" value="1"/>
</dbReference>
<dbReference type="InterPro" id="IPR052038">
    <property type="entry name" value="Type-VII_TA_antitoxin"/>
</dbReference>
<dbReference type="Proteomes" id="UP000886076">
    <property type="component" value="Unassembled WGS sequence"/>
</dbReference>
<dbReference type="AlphaFoldDB" id="A0A7C2ZMU6"/>
<dbReference type="GO" id="GO:0016779">
    <property type="term" value="F:nucleotidyltransferase activity"/>
    <property type="evidence" value="ECO:0007669"/>
    <property type="project" value="UniProtKB-KW"/>
</dbReference>
<evidence type="ECO:0000256" key="3">
    <source>
        <dbReference type="ARBA" id="ARBA00022695"/>
    </source>
</evidence>
<dbReference type="GO" id="GO:0005524">
    <property type="term" value="F:ATP binding"/>
    <property type="evidence" value="ECO:0007669"/>
    <property type="project" value="UniProtKB-KW"/>
</dbReference>
<keyword evidence="7" id="KW-0460">Magnesium</keyword>